<organism evidence="1 2">
    <name type="scientific">Steinernema glaseri</name>
    <dbReference type="NCBI Taxonomy" id="37863"/>
    <lineage>
        <taxon>Eukaryota</taxon>
        <taxon>Metazoa</taxon>
        <taxon>Ecdysozoa</taxon>
        <taxon>Nematoda</taxon>
        <taxon>Chromadorea</taxon>
        <taxon>Rhabditida</taxon>
        <taxon>Tylenchina</taxon>
        <taxon>Panagrolaimomorpha</taxon>
        <taxon>Strongyloidoidea</taxon>
        <taxon>Steinernematidae</taxon>
        <taxon>Steinernema</taxon>
    </lineage>
</organism>
<keyword evidence="1" id="KW-1185">Reference proteome</keyword>
<sequence>MVLLPVPIETTVQHVAETTLPSARGLTIMVNADFDKRLVSMRKVVAALNWLKQNNPFYRIPMSGWLKTTDFKSIKVTKRITKR</sequence>
<dbReference type="AlphaFoldDB" id="A0A1I8ARZ1"/>
<reference evidence="2" key="1">
    <citation type="submission" date="2016-11" db="UniProtKB">
        <authorList>
            <consortium name="WormBaseParasite"/>
        </authorList>
    </citation>
    <scope>IDENTIFICATION</scope>
</reference>
<evidence type="ECO:0000313" key="1">
    <source>
        <dbReference type="Proteomes" id="UP000095287"/>
    </source>
</evidence>
<accession>A0A1I8ARZ1</accession>
<dbReference type="Proteomes" id="UP000095287">
    <property type="component" value="Unplaced"/>
</dbReference>
<protein>
    <submittedName>
        <fullName evidence="2">COesterase domain-containing protein</fullName>
    </submittedName>
</protein>
<proteinExistence type="predicted"/>
<evidence type="ECO:0000313" key="2">
    <source>
        <dbReference type="WBParaSite" id="L893_g8602.t1"/>
    </source>
</evidence>
<name>A0A1I8ARZ1_9BILA</name>
<dbReference type="WBParaSite" id="L893_g8602.t1">
    <property type="protein sequence ID" value="L893_g8602.t1"/>
    <property type="gene ID" value="L893_g8602"/>
</dbReference>